<reference evidence="1 2" key="1">
    <citation type="submission" date="2021-11" db="EMBL/GenBank/DDBJ databases">
        <title>Draft genome sequence of Actinomycetospora sp. SF1 isolated from the rhizosphere soil.</title>
        <authorList>
            <person name="Duangmal K."/>
            <person name="Chantavorakit T."/>
        </authorList>
    </citation>
    <scope>NUCLEOTIDE SEQUENCE [LARGE SCALE GENOMIC DNA]</scope>
    <source>
        <strain evidence="1 2">TBRC 5722</strain>
    </source>
</reference>
<proteinExistence type="predicted"/>
<sequence>MAADGTTTEAVELGVAVAASVEQAFDAVDRLPDVRAWLEPAGVASRADGTIAVATGATAPVVEREPPHRLVTEAAVPVDGEDVVVTTIWRVEPHDGGTTAVRVTTTGLGAGPQADALRERAATALTTLAVHLEHFPGRTGVGLHAWGPSRGRTADSGHERAHARFLSQVGVVAPRQPLTIFRGVPQLSGICLERRAGHQHSAALLLLDGPAPGVATLATTGADPVHEVRAVLYGDSAEEVAERLAAQWSAWLAHA</sequence>
<dbReference type="Proteomes" id="UP001199469">
    <property type="component" value="Unassembled WGS sequence"/>
</dbReference>
<keyword evidence="2" id="KW-1185">Reference proteome</keyword>
<dbReference type="SUPFAM" id="SSF55961">
    <property type="entry name" value="Bet v1-like"/>
    <property type="match status" value="1"/>
</dbReference>
<evidence type="ECO:0000313" key="2">
    <source>
        <dbReference type="Proteomes" id="UP001199469"/>
    </source>
</evidence>
<comment type="caution">
    <text evidence="1">The sequence shown here is derived from an EMBL/GenBank/DDBJ whole genome shotgun (WGS) entry which is preliminary data.</text>
</comment>
<name>A0ABS8PBS3_9PSEU</name>
<protein>
    <recommendedName>
        <fullName evidence="3">Activator of Hsp90 ATPase-like protein</fullName>
    </recommendedName>
</protein>
<dbReference type="RefSeq" id="WP_230735408.1">
    <property type="nucleotide sequence ID" value="NZ_JAJNDB010000003.1"/>
</dbReference>
<gene>
    <name evidence="1" type="ORF">LQ327_16005</name>
</gene>
<dbReference type="InterPro" id="IPR023393">
    <property type="entry name" value="START-like_dom_sf"/>
</dbReference>
<dbReference type="EMBL" id="JAJNDB010000003">
    <property type="protein sequence ID" value="MCD2194876.1"/>
    <property type="molecule type" value="Genomic_DNA"/>
</dbReference>
<accession>A0ABS8PBS3</accession>
<dbReference type="Gene3D" id="3.30.530.20">
    <property type="match status" value="1"/>
</dbReference>
<evidence type="ECO:0000313" key="1">
    <source>
        <dbReference type="EMBL" id="MCD2194876.1"/>
    </source>
</evidence>
<evidence type="ECO:0008006" key="3">
    <source>
        <dbReference type="Google" id="ProtNLM"/>
    </source>
</evidence>
<organism evidence="1 2">
    <name type="scientific">Actinomycetospora endophytica</name>
    <dbReference type="NCBI Taxonomy" id="2291215"/>
    <lineage>
        <taxon>Bacteria</taxon>
        <taxon>Bacillati</taxon>
        <taxon>Actinomycetota</taxon>
        <taxon>Actinomycetes</taxon>
        <taxon>Pseudonocardiales</taxon>
        <taxon>Pseudonocardiaceae</taxon>
        <taxon>Actinomycetospora</taxon>
    </lineage>
</organism>